<dbReference type="EMBL" id="CP019607">
    <property type="protein sequence ID" value="AQP52617.1"/>
    <property type="molecule type" value="Genomic_DNA"/>
</dbReference>
<gene>
    <name evidence="6" type="ORF">BW733_12830</name>
</gene>
<dbReference type="Pfam" id="PF00440">
    <property type="entry name" value="TetR_N"/>
    <property type="match status" value="1"/>
</dbReference>
<evidence type="ECO:0000313" key="7">
    <source>
        <dbReference type="Proteomes" id="UP000188235"/>
    </source>
</evidence>
<dbReference type="InterPro" id="IPR036271">
    <property type="entry name" value="Tet_transcr_reg_TetR-rel_C_sf"/>
</dbReference>
<dbReference type="PANTHER" id="PTHR30055">
    <property type="entry name" value="HTH-TYPE TRANSCRIPTIONAL REGULATOR RUTR"/>
    <property type="match status" value="1"/>
</dbReference>
<evidence type="ECO:0000259" key="5">
    <source>
        <dbReference type="PROSITE" id="PS50977"/>
    </source>
</evidence>
<dbReference type="Gene3D" id="1.10.357.10">
    <property type="entry name" value="Tetracycline Repressor, domain 2"/>
    <property type="match status" value="1"/>
</dbReference>
<proteinExistence type="predicted"/>
<dbReference type="GO" id="GO:0000976">
    <property type="term" value="F:transcription cis-regulatory region binding"/>
    <property type="evidence" value="ECO:0007669"/>
    <property type="project" value="TreeGrafter"/>
</dbReference>
<feature type="DNA-binding region" description="H-T-H motif" evidence="4">
    <location>
        <begin position="29"/>
        <end position="48"/>
    </location>
</feature>
<evidence type="ECO:0000256" key="4">
    <source>
        <dbReference type="PROSITE-ProRule" id="PRU00335"/>
    </source>
</evidence>
<dbReference type="InterPro" id="IPR009057">
    <property type="entry name" value="Homeodomain-like_sf"/>
</dbReference>
<dbReference type="KEGG" id="tfa:BW733_12830"/>
<protein>
    <recommendedName>
        <fullName evidence="5">HTH tetR-type domain-containing protein</fullName>
    </recommendedName>
</protein>
<name>A0A1Q2D2K3_9ACTN</name>
<organism evidence="6 7">
    <name type="scientific">Tessaracoccus flavescens</name>
    <dbReference type="NCBI Taxonomy" id="399497"/>
    <lineage>
        <taxon>Bacteria</taxon>
        <taxon>Bacillati</taxon>
        <taxon>Actinomycetota</taxon>
        <taxon>Actinomycetes</taxon>
        <taxon>Propionibacteriales</taxon>
        <taxon>Propionibacteriaceae</taxon>
        <taxon>Tessaracoccus</taxon>
    </lineage>
</organism>
<evidence type="ECO:0000256" key="2">
    <source>
        <dbReference type="ARBA" id="ARBA00023125"/>
    </source>
</evidence>
<dbReference type="STRING" id="399497.BW733_12830"/>
<dbReference type="InterPro" id="IPR001647">
    <property type="entry name" value="HTH_TetR"/>
</dbReference>
<evidence type="ECO:0000256" key="3">
    <source>
        <dbReference type="ARBA" id="ARBA00023163"/>
    </source>
</evidence>
<keyword evidence="7" id="KW-1185">Reference proteome</keyword>
<dbReference type="InterPro" id="IPR050109">
    <property type="entry name" value="HTH-type_TetR-like_transc_reg"/>
</dbReference>
<keyword evidence="2 4" id="KW-0238">DNA-binding</keyword>
<accession>A0A1Q2D2K3</accession>
<dbReference type="InterPro" id="IPR023772">
    <property type="entry name" value="DNA-bd_HTH_TetR-type_CS"/>
</dbReference>
<dbReference type="PANTHER" id="PTHR30055:SF220">
    <property type="entry name" value="TETR-FAMILY REGULATORY PROTEIN"/>
    <property type="match status" value="1"/>
</dbReference>
<keyword evidence="1" id="KW-0805">Transcription regulation</keyword>
<dbReference type="AlphaFoldDB" id="A0A1Q2D2K3"/>
<keyword evidence="3" id="KW-0804">Transcription</keyword>
<dbReference type="PROSITE" id="PS01081">
    <property type="entry name" value="HTH_TETR_1"/>
    <property type="match status" value="1"/>
</dbReference>
<dbReference type="Pfam" id="PF13305">
    <property type="entry name" value="TetR_C_33"/>
    <property type="match status" value="1"/>
</dbReference>
<dbReference type="RefSeq" id="WP_077352983.1">
    <property type="nucleotide sequence ID" value="NZ_CP019607.1"/>
</dbReference>
<dbReference type="SUPFAM" id="SSF48498">
    <property type="entry name" value="Tetracyclin repressor-like, C-terminal domain"/>
    <property type="match status" value="1"/>
</dbReference>
<feature type="domain" description="HTH tetR-type" evidence="5">
    <location>
        <begin position="6"/>
        <end position="66"/>
    </location>
</feature>
<dbReference type="Proteomes" id="UP000188235">
    <property type="component" value="Chromosome"/>
</dbReference>
<evidence type="ECO:0000313" key="6">
    <source>
        <dbReference type="EMBL" id="AQP52617.1"/>
    </source>
</evidence>
<sequence>MTYHHGDLRRAMLDATAAEAAKVGVEALSLRALARSLGVTHAAIRHHFSDKRGLLTALATEGYEQLAAHLRPICPDPIEAGMAYIEWMLEKSGHFEVMFKPALVNTKDPNLLVALAKMRAVLAQTASEDAAEEGQRAQFSQRARAAWSIAHGYATLAVSGVFGPFDPAQARATILLLADGMSRPARS</sequence>
<dbReference type="OrthoDB" id="3173376at2"/>
<dbReference type="SUPFAM" id="SSF46689">
    <property type="entry name" value="Homeodomain-like"/>
    <property type="match status" value="1"/>
</dbReference>
<reference evidence="6 7" key="1">
    <citation type="journal article" date="2008" name="Int. J. Syst. Evol. Microbiol.">
        <title>Tessaracoccus flavescens sp. nov., isolated from marine sediment.</title>
        <authorList>
            <person name="Lee D.W."/>
            <person name="Lee S.D."/>
        </authorList>
    </citation>
    <scope>NUCLEOTIDE SEQUENCE [LARGE SCALE GENOMIC DNA]</scope>
    <source>
        <strain evidence="6 7">SST-39T</strain>
    </source>
</reference>
<evidence type="ECO:0000256" key="1">
    <source>
        <dbReference type="ARBA" id="ARBA00023015"/>
    </source>
</evidence>
<dbReference type="InterPro" id="IPR025996">
    <property type="entry name" value="MT1864/Rv1816-like_C"/>
</dbReference>
<dbReference type="PROSITE" id="PS50977">
    <property type="entry name" value="HTH_TETR_2"/>
    <property type="match status" value="1"/>
</dbReference>
<dbReference type="GO" id="GO:0003700">
    <property type="term" value="F:DNA-binding transcription factor activity"/>
    <property type="evidence" value="ECO:0007669"/>
    <property type="project" value="TreeGrafter"/>
</dbReference>